<evidence type="ECO:0000313" key="3">
    <source>
        <dbReference type="Proteomes" id="UP000036356"/>
    </source>
</evidence>
<accession>A0A0J1FLV5</accession>
<reference evidence="2 3" key="1">
    <citation type="submission" date="2015-06" db="EMBL/GenBank/DDBJ databases">
        <title>Draft genome of the moderately acidophilic sulfate reducer Candidatus Desulfosporosinus acididurans strain M1.</title>
        <authorList>
            <person name="Poehlein A."/>
            <person name="Petzsch P."/>
            <person name="Johnson B.D."/>
            <person name="Schloemann M."/>
            <person name="Daniel R."/>
            <person name="Muehling M."/>
        </authorList>
    </citation>
    <scope>NUCLEOTIDE SEQUENCE [LARGE SCALE GENOMIC DNA]</scope>
    <source>
        <strain evidence="2 3">M1</strain>
    </source>
</reference>
<sequence>MVYEVCALVATIILGMLGIELIIWIHSIRKLTDEVRHTVEDLNMYMPSMLDDVKVMTGLVKNTTEQVSETVTEVAVDIEKFRKNPLHLVTSLLESIKQIMCFWQDLRGRKKEAT</sequence>
<dbReference type="EMBL" id="LDZY01000015">
    <property type="protein sequence ID" value="KLU64352.1"/>
    <property type="molecule type" value="Genomic_DNA"/>
</dbReference>
<proteinExistence type="predicted"/>
<comment type="caution">
    <text evidence="2">The sequence shown here is derived from an EMBL/GenBank/DDBJ whole genome shotgun (WGS) entry which is preliminary data.</text>
</comment>
<dbReference type="Proteomes" id="UP000036356">
    <property type="component" value="Unassembled WGS sequence"/>
</dbReference>
<dbReference type="PATRIC" id="fig|476652.3.peg.4004"/>
<keyword evidence="3" id="KW-1185">Reference proteome</keyword>
<evidence type="ECO:0000313" key="2">
    <source>
        <dbReference type="EMBL" id="KLU64352.1"/>
    </source>
</evidence>
<name>A0A0J1FLV5_9FIRM</name>
<keyword evidence="1" id="KW-0812">Transmembrane</keyword>
<dbReference type="STRING" id="476652.DEAC_c37860"/>
<gene>
    <name evidence="2" type="ORF">DEAC_c37860</name>
</gene>
<organism evidence="2 3">
    <name type="scientific">Desulfosporosinus acididurans</name>
    <dbReference type="NCBI Taxonomy" id="476652"/>
    <lineage>
        <taxon>Bacteria</taxon>
        <taxon>Bacillati</taxon>
        <taxon>Bacillota</taxon>
        <taxon>Clostridia</taxon>
        <taxon>Eubacteriales</taxon>
        <taxon>Desulfitobacteriaceae</taxon>
        <taxon>Desulfosporosinus</taxon>
    </lineage>
</organism>
<dbReference type="AlphaFoldDB" id="A0A0J1FLV5"/>
<dbReference type="RefSeq" id="WP_047811562.1">
    <property type="nucleotide sequence ID" value="NZ_LDZY01000015.1"/>
</dbReference>
<keyword evidence="1" id="KW-0472">Membrane</keyword>
<evidence type="ECO:0000256" key="1">
    <source>
        <dbReference type="SAM" id="Phobius"/>
    </source>
</evidence>
<feature type="transmembrane region" description="Helical" evidence="1">
    <location>
        <begin position="6"/>
        <end position="26"/>
    </location>
</feature>
<evidence type="ECO:0008006" key="4">
    <source>
        <dbReference type="Google" id="ProtNLM"/>
    </source>
</evidence>
<protein>
    <recommendedName>
        <fullName evidence="4">DUF948 domain-containing protein</fullName>
    </recommendedName>
</protein>
<keyword evidence="1" id="KW-1133">Transmembrane helix</keyword>